<protein>
    <submittedName>
        <fullName evidence="1">Uncharacterized protein</fullName>
    </submittedName>
</protein>
<dbReference type="AlphaFoldDB" id="A0A396J0V2"/>
<sequence>MCSWSSTIQELAGMTCMKGVTTTVPKGISSQEHKRQKLQGSKVNHNHDHIHMCVCE</sequence>
<organism evidence="1">
    <name type="scientific">Medicago truncatula</name>
    <name type="common">Barrel medic</name>
    <name type="synonym">Medicago tribuloides</name>
    <dbReference type="NCBI Taxonomy" id="3880"/>
    <lineage>
        <taxon>Eukaryota</taxon>
        <taxon>Viridiplantae</taxon>
        <taxon>Streptophyta</taxon>
        <taxon>Embryophyta</taxon>
        <taxon>Tracheophyta</taxon>
        <taxon>Spermatophyta</taxon>
        <taxon>Magnoliopsida</taxon>
        <taxon>eudicotyledons</taxon>
        <taxon>Gunneridae</taxon>
        <taxon>Pentapetalae</taxon>
        <taxon>rosids</taxon>
        <taxon>fabids</taxon>
        <taxon>Fabales</taxon>
        <taxon>Fabaceae</taxon>
        <taxon>Papilionoideae</taxon>
        <taxon>50 kb inversion clade</taxon>
        <taxon>NPAAA clade</taxon>
        <taxon>Hologalegina</taxon>
        <taxon>IRL clade</taxon>
        <taxon>Trifolieae</taxon>
        <taxon>Medicago</taxon>
    </lineage>
</organism>
<gene>
    <name evidence="1" type="ORF">MtrunA17_Chr3g0130771</name>
</gene>
<comment type="caution">
    <text evidence="1">The sequence shown here is derived from an EMBL/GenBank/DDBJ whole genome shotgun (WGS) entry which is preliminary data.</text>
</comment>
<dbReference type="Gramene" id="rna18531">
    <property type="protein sequence ID" value="RHN69995.1"/>
    <property type="gene ID" value="gene18531"/>
</dbReference>
<proteinExistence type="predicted"/>
<reference evidence="1" key="1">
    <citation type="journal article" date="2018" name="Nat. Plants">
        <title>Whole-genome landscape of Medicago truncatula symbiotic genes.</title>
        <authorList>
            <person name="Pecrix Y."/>
            <person name="Gamas P."/>
            <person name="Carrere S."/>
        </authorList>
    </citation>
    <scope>NUCLEOTIDE SEQUENCE</scope>
    <source>
        <tissue evidence="1">Leaves</tissue>
    </source>
</reference>
<dbReference type="Proteomes" id="UP000265566">
    <property type="component" value="Chromosome 3"/>
</dbReference>
<dbReference type="EMBL" id="PSQE01000003">
    <property type="protein sequence ID" value="RHN69995.1"/>
    <property type="molecule type" value="Genomic_DNA"/>
</dbReference>
<evidence type="ECO:0000313" key="1">
    <source>
        <dbReference type="EMBL" id="RHN69995.1"/>
    </source>
</evidence>
<accession>A0A396J0V2</accession>
<name>A0A396J0V2_MEDTR</name>